<evidence type="ECO:0000313" key="2">
    <source>
        <dbReference type="Proteomes" id="UP000469421"/>
    </source>
</evidence>
<proteinExistence type="predicted"/>
<organism evidence="1 2">
    <name type="scientific">Alcanivorax sediminis</name>
    <dbReference type="NCBI Taxonomy" id="2663008"/>
    <lineage>
        <taxon>Bacteria</taxon>
        <taxon>Pseudomonadati</taxon>
        <taxon>Pseudomonadota</taxon>
        <taxon>Gammaproteobacteria</taxon>
        <taxon>Oceanospirillales</taxon>
        <taxon>Alcanivoracaceae</taxon>
        <taxon>Alcanivorax</taxon>
    </lineage>
</organism>
<accession>A0A6N7LV90</accession>
<keyword evidence="2" id="KW-1185">Reference proteome</keyword>
<reference evidence="1 2" key="1">
    <citation type="submission" date="2019-10" db="EMBL/GenBank/DDBJ databases">
        <title>Alcanivorax sp.PA15-N-34 draft genome sequence.</title>
        <authorList>
            <person name="Liao X."/>
            <person name="Shao Z."/>
        </authorList>
    </citation>
    <scope>NUCLEOTIDE SEQUENCE [LARGE SCALE GENOMIC DNA]</scope>
    <source>
        <strain evidence="1 2">PA15-N-34</strain>
    </source>
</reference>
<dbReference type="EMBL" id="WIRE01000001">
    <property type="protein sequence ID" value="MQX54282.1"/>
    <property type="molecule type" value="Genomic_DNA"/>
</dbReference>
<sequence>MKRHVGITLLAFAGVVISGQVLAKKDYEDYSRSELRAMAEQSRKSVEETDGWQTDKVAVDEGAIKGAWSPVPFQPRYFDYPPEKLKAKWGELTRAIRVPFPSADYLQERIERFPLLKEELGPDFDGDYEALSQQILHTWRLFFRGDFRDAKDYGAQLGAFGKLPAYLAQSIQALYLTESREKKLDMLQDVANQIADYVDVLKEMKEEPRFKEDYMVLRLGYAFAIGRLAEEATPLEALRKNYLFKVSNALDDAVDIDPDHPVALAMQAAKDANIIRVVGKLLGRLTFGARLSRVEDGFAASFQQVDDLAIVHYEYANSLIYVNRNRDIYRAFDQFNTAIGIHPKSAMEALDSMYAAKRFKEIQDYYLNYKQSFRSFERERREYMEVKDENLYNVLKPPFLVSEYIKRKEEGHEFSMVD</sequence>
<evidence type="ECO:0000313" key="1">
    <source>
        <dbReference type="EMBL" id="MQX54282.1"/>
    </source>
</evidence>
<name>A0A6N7LV90_9GAMM</name>
<comment type="caution">
    <text evidence="1">The sequence shown here is derived from an EMBL/GenBank/DDBJ whole genome shotgun (WGS) entry which is preliminary data.</text>
</comment>
<dbReference type="AlphaFoldDB" id="A0A6N7LV90"/>
<dbReference type="Proteomes" id="UP000469421">
    <property type="component" value="Unassembled WGS sequence"/>
</dbReference>
<dbReference type="RefSeq" id="WP_153501570.1">
    <property type="nucleotide sequence ID" value="NZ_JBMZXE010000078.1"/>
</dbReference>
<gene>
    <name evidence="1" type="ORF">GFN93_13585</name>
</gene>
<protein>
    <submittedName>
        <fullName evidence="1">Uncharacterized protein</fullName>
    </submittedName>
</protein>